<feature type="region of interest" description="Disordered" evidence="1">
    <location>
        <begin position="105"/>
        <end position="124"/>
    </location>
</feature>
<keyword evidence="3" id="KW-1185">Reference proteome</keyword>
<evidence type="ECO:0000313" key="3">
    <source>
        <dbReference type="Proteomes" id="UP001286456"/>
    </source>
</evidence>
<organism evidence="2 3">
    <name type="scientific">Cercophora scortea</name>
    <dbReference type="NCBI Taxonomy" id="314031"/>
    <lineage>
        <taxon>Eukaryota</taxon>
        <taxon>Fungi</taxon>
        <taxon>Dikarya</taxon>
        <taxon>Ascomycota</taxon>
        <taxon>Pezizomycotina</taxon>
        <taxon>Sordariomycetes</taxon>
        <taxon>Sordariomycetidae</taxon>
        <taxon>Sordariales</taxon>
        <taxon>Lasiosphaeriaceae</taxon>
        <taxon>Cercophora</taxon>
    </lineage>
</organism>
<sequence length="269" mass="29482">MLHPSSSPCRLVRCRSLPLRYLRQPPFGPCEMHPAEVFCSWQSQVTLCISHGGPSKEGGMNLIPVHDVGALSVGSPSCSSWPAPRRVGEGGMLFGSQLAALPRVPGQGCASVPEDTTSDSSQPTVPTRAFMSLDWLTLRVDFVSRPLHMTTLPRAQHTTSTILRAVNWSKSSPRVPEFGFWTISFSQIYRPHSTSTALRAPLARVSNRKPTICSTRVPVPTSDLLVSSRLSPFGSSLKTFRWHLLILHSLAACELMGATMEMRLTYLSV</sequence>
<gene>
    <name evidence="2" type="ORF">B0T19DRAFT_289261</name>
</gene>
<dbReference type="AlphaFoldDB" id="A0AAE0M3G5"/>
<reference evidence="2" key="1">
    <citation type="journal article" date="2023" name="Mol. Phylogenet. Evol.">
        <title>Genome-scale phylogeny and comparative genomics of the fungal order Sordariales.</title>
        <authorList>
            <person name="Hensen N."/>
            <person name="Bonometti L."/>
            <person name="Westerberg I."/>
            <person name="Brannstrom I.O."/>
            <person name="Guillou S."/>
            <person name="Cros-Aarteil S."/>
            <person name="Calhoun S."/>
            <person name="Haridas S."/>
            <person name="Kuo A."/>
            <person name="Mondo S."/>
            <person name="Pangilinan J."/>
            <person name="Riley R."/>
            <person name="LaButti K."/>
            <person name="Andreopoulos B."/>
            <person name="Lipzen A."/>
            <person name="Chen C."/>
            <person name="Yan M."/>
            <person name="Daum C."/>
            <person name="Ng V."/>
            <person name="Clum A."/>
            <person name="Steindorff A."/>
            <person name="Ohm R.A."/>
            <person name="Martin F."/>
            <person name="Silar P."/>
            <person name="Natvig D.O."/>
            <person name="Lalanne C."/>
            <person name="Gautier V."/>
            <person name="Ament-Velasquez S.L."/>
            <person name="Kruys A."/>
            <person name="Hutchinson M.I."/>
            <person name="Powell A.J."/>
            <person name="Barry K."/>
            <person name="Miller A.N."/>
            <person name="Grigoriev I.V."/>
            <person name="Debuchy R."/>
            <person name="Gladieux P."/>
            <person name="Hiltunen Thoren M."/>
            <person name="Johannesson H."/>
        </authorList>
    </citation>
    <scope>NUCLEOTIDE SEQUENCE</scope>
    <source>
        <strain evidence="2">SMH4131-1</strain>
    </source>
</reference>
<feature type="compositionally biased region" description="Polar residues" evidence="1">
    <location>
        <begin position="114"/>
        <end position="124"/>
    </location>
</feature>
<name>A0AAE0M3G5_9PEZI</name>
<protein>
    <submittedName>
        <fullName evidence="2">Uncharacterized protein</fullName>
    </submittedName>
</protein>
<evidence type="ECO:0000256" key="1">
    <source>
        <dbReference type="SAM" id="MobiDB-lite"/>
    </source>
</evidence>
<comment type="caution">
    <text evidence="2">The sequence shown here is derived from an EMBL/GenBank/DDBJ whole genome shotgun (WGS) entry which is preliminary data.</text>
</comment>
<reference evidence="2" key="2">
    <citation type="submission" date="2023-06" db="EMBL/GenBank/DDBJ databases">
        <authorList>
            <consortium name="Lawrence Berkeley National Laboratory"/>
            <person name="Haridas S."/>
            <person name="Hensen N."/>
            <person name="Bonometti L."/>
            <person name="Westerberg I."/>
            <person name="Brannstrom I.O."/>
            <person name="Guillou S."/>
            <person name="Cros-Aarteil S."/>
            <person name="Calhoun S."/>
            <person name="Kuo A."/>
            <person name="Mondo S."/>
            <person name="Pangilinan J."/>
            <person name="Riley R."/>
            <person name="Labutti K."/>
            <person name="Andreopoulos B."/>
            <person name="Lipzen A."/>
            <person name="Chen C."/>
            <person name="Yanf M."/>
            <person name="Daum C."/>
            <person name="Ng V."/>
            <person name="Clum A."/>
            <person name="Steindorff A."/>
            <person name="Ohm R."/>
            <person name="Martin F."/>
            <person name="Silar P."/>
            <person name="Natvig D."/>
            <person name="Lalanne C."/>
            <person name="Gautier V."/>
            <person name="Ament-Velasquez S.L."/>
            <person name="Kruys A."/>
            <person name="Hutchinson M.I."/>
            <person name="Powell A.J."/>
            <person name="Barry K."/>
            <person name="Miller A.N."/>
            <person name="Grigoriev I.V."/>
            <person name="Debuchy R."/>
            <person name="Gladieux P."/>
            <person name="Thoren M.H."/>
            <person name="Johannesson H."/>
        </authorList>
    </citation>
    <scope>NUCLEOTIDE SEQUENCE</scope>
    <source>
        <strain evidence="2">SMH4131-1</strain>
    </source>
</reference>
<accession>A0AAE0M3G5</accession>
<evidence type="ECO:0000313" key="2">
    <source>
        <dbReference type="EMBL" id="KAK3317313.1"/>
    </source>
</evidence>
<dbReference type="Proteomes" id="UP001286456">
    <property type="component" value="Unassembled WGS sequence"/>
</dbReference>
<dbReference type="EMBL" id="JAUEPO010000007">
    <property type="protein sequence ID" value="KAK3317313.1"/>
    <property type="molecule type" value="Genomic_DNA"/>
</dbReference>
<proteinExistence type="predicted"/>